<dbReference type="Pfam" id="PF13561">
    <property type="entry name" value="adh_short_C2"/>
    <property type="match status" value="1"/>
</dbReference>
<keyword evidence="2" id="KW-0560">Oxidoreductase</keyword>
<dbReference type="PRINTS" id="PR00081">
    <property type="entry name" value="GDHRDH"/>
</dbReference>
<dbReference type="PRINTS" id="PR00080">
    <property type="entry name" value="SDRFAMILY"/>
</dbReference>
<dbReference type="RefSeq" id="WP_382392453.1">
    <property type="nucleotide sequence ID" value="NZ_JBHTCQ010000001.1"/>
</dbReference>
<sequence length="281" mass="28461">MTAPTLSLDGRVVLVTGAASGIGEAIAKASAAAGASAVVLLDRDAEHLEEVRAEVAGTDGAPAADAAVVDIADAPAVHAAVAAAAEKHGRIDAAFLNAGINAGAGIGQPGGGIDELDLETWNRVMAINLTGTFSTMQAVAAVMKRQRSGSIVTTSSSAGLRTEPLVSYAYQTAKAAVVSLTRAAAVELSAYGVRVNSIAPGPVNTNIGGRRPRHPEKTALWERSIPMRRFGDPDELTGLALLLASDAGSYMTGGTYVIDGGASALTQVLSGEIVRDLVPSH</sequence>
<evidence type="ECO:0000313" key="2">
    <source>
        <dbReference type="EMBL" id="MFC7404756.1"/>
    </source>
</evidence>
<keyword evidence="3" id="KW-1185">Reference proteome</keyword>
<dbReference type="GO" id="GO:0016491">
    <property type="term" value="F:oxidoreductase activity"/>
    <property type="evidence" value="ECO:0007669"/>
    <property type="project" value="UniProtKB-KW"/>
</dbReference>
<dbReference type="Proteomes" id="UP001596455">
    <property type="component" value="Unassembled WGS sequence"/>
</dbReference>
<evidence type="ECO:0000256" key="1">
    <source>
        <dbReference type="ARBA" id="ARBA00006484"/>
    </source>
</evidence>
<dbReference type="Gene3D" id="3.40.50.720">
    <property type="entry name" value="NAD(P)-binding Rossmann-like Domain"/>
    <property type="match status" value="1"/>
</dbReference>
<dbReference type="InterPro" id="IPR036291">
    <property type="entry name" value="NAD(P)-bd_dom_sf"/>
</dbReference>
<gene>
    <name evidence="2" type="ORF">ACFQQL_06505</name>
</gene>
<dbReference type="InterPro" id="IPR002347">
    <property type="entry name" value="SDR_fam"/>
</dbReference>
<dbReference type="SUPFAM" id="SSF51735">
    <property type="entry name" value="NAD(P)-binding Rossmann-fold domains"/>
    <property type="match status" value="1"/>
</dbReference>
<proteinExistence type="inferred from homology"/>
<dbReference type="EC" id="1.1.1.-" evidence="2"/>
<protein>
    <submittedName>
        <fullName evidence="2">SDR family NAD(P)-dependent oxidoreductase</fullName>
        <ecNumber evidence="2">1.1.1.-</ecNumber>
    </submittedName>
</protein>
<evidence type="ECO:0000313" key="3">
    <source>
        <dbReference type="Proteomes" id="UP001596455"/>
    </source>
</evidence>
<reference evidence="3" key="1">
    <citation type="journal article" date="2019" name="Int. J. Syst. Evol. Microbiol.">
        <title>The Global Catalogue of Microorganisms (GCM) 10K type strain sequencing project: providing services to taxonomists for standard genome sequencing and annotation.</title>
        <authorList>
            <consortium name="The Broad Institute Genomics Platform"/>
            <consortium name="The Broad Institute Genome Sequencing Center for Infectious Disease"/>
            <person name="Wu L."/>
            <person name="Ma J."/>
        </authorList>
    </citation>
    <scope>NUCLEOTIDE SEQUENCE [LARGE SCALE GENOMIC DNA]</scope>
    <source>
        <strain evidence="3">JCM 1490</strain>
    </source>
</reference>
<accession>A0ABW2Q5I7</accession>
<dbReference type="PANTHER" id="PTHR42760">
    <property type="entry name" value="SHORT-CHAIN DEHYDROGENASES/REDUCTASES FAMILY MEMBER"/>
    <property type="match status" value="1"/>
</dbReference>
<dbReference type="EMBL" id="JBHTCQ010000001">
    <property type="protein sequence ID" value="MFC7404756.1"/>
    <property type="molecule type" value="Genomic_DNA"/>
</dbReference>
<name>A0ABW2Q5I7_9MICO</name>
<organism evidence="2 3">
    <name type="scientific">Georgenia alba</name>
    <dbReference type="NCBI Taxonomy" id="2233858"/>
    <lineage>
        <taxon>Bacteria</taxon>
        <taxon>Bacillati</taxon>
        <taxon>Actinomycetota</taxon>
        <taxon>Actinomycetes</taxon>
        <taxon>Micrococcales</taxon>
        <taxon>Bogoriellaceae</taxon>
        <taxon>Georgenia</taxon>
    </lineage>
</organism>
<comment type="caution">
    <text evidence="2">The sequence shown here is derived from an EMBL/GenBank/DDBJ whole genome shotgun (WGS) entry which is preliminary data.</text>
</comment>
<comment type="similarity">
    <text evidence="1">Belongs to the short-chain dehydrogenases/reductases (SDR) family.</text>
</comment>